<keyword evidence="3" id="KW-0336">GPI-anchor</keyword>
<proteinExistence type="predicted"/>
<dbReference type="InterPro" id="IPR056949">
    <property type="entry name" value="CD59"/>
</dbReference>
<evidence type="ECO:0000256" key="9">
    <source>
        <dbReference type="ARBA" id="ARBA00029920"/>
    </source>
</evidence>
<keyword evidence="14" id="KW-1185">Reference proteome</keyword>
<evidence type="ECO:0000313" key="16">
    <source>
        <dbReference type="RefSeq" id="XP_055365353.1"/>
    </source>
</evidence>
<evidence type="ECO:0000256" key="12">
    <source>
        <dbReference type="SAM" id="SignalP"/>
    </source>
</evidence>
<evidence type="ECO:0000313" key="14">
    <source>
        <dbReference type="Proteomes" id="UP000515150"/>
    </source>
</evidence>
<reference evidence="15 16" key="1">
    <citation type="submission" date="2025-04" db="UniProtKB">
        <authorList>
            <consortium name="RefSeq"/>
        </authorList>
    </citation>
    <scope>IDENTIFICATION</scope>
</reference>
<keyword evidence="5" id="KW-0472">Membrane</keyword>
<dbReference type="GeneID" id="114856923"/>
<dbReference type="Pfam" id="PF25152">
    <property type="entry name" value="CD59"/>
    <property type="match status" value="1"/>
</dbReference>
<keyword evidence="8" id="KW-0449">Lipoprotein</keyword>
<evidence type="ECO:0000256" key="6">
    <source>
        <dbReference type="ARBA" id="ARBA00023157"/>
    </source>
</evidence>
<evidence type="ECO:0000256" key="5">
    <source>
        <dbReference type="ARBA" id="ARBA00023136"/>
    </source>
</evidence>
<evidence type="ECO:0000256" key="7">
    <source>
        <dbReference type="ARBA" id="ARBA00023180"/>
    </source>
</evidence>
<comment type="subcellular location">
    <subcellularLocation>
        <location evidence="1">Membrane</location>
        <topology evidence="1">Lipid-anchor</topology>
        <topology evidence="1">GPI-anchor</topology>
    </subcellularLocation>
</comment>
<dbReference type="Gene3D" id="2.10.60.10">
    <property type="entry name" value="CD59"/>
    <property type="match status" value="1"/>
</dbReference>
<dbReference type="InterPro" id="IPR016054">
    <property type="entry name" value="LY6_UPA_recep-like"/>
</dbReference>
<evidence type="ECO:0000256" key="1">
    <source>
        <dbReference type="ARBA" id="ARBA00004589"/>
    </source>
</evidence>
<evidence type="ECO:0000256" key="3">
    <source>
        <dbReference type="ARBA" id="ARBA00022622"/>
    </source>
</evidence>
<keyword evidence="6" id="KW-1015">Disulfide bond</keyword>
<dbReference type="AlphaFoldDB" id="A0A6P7MS98"/>
<evidence type="ECO:0000256" key="10">
    <source>
        <dbReference type="ARBA" id="ARBA00031590"/>
    </source>
</evidence>
<evidence type="ECO:0000313" key="15">
    <source>
        <dbReference type="RefSeq" id="XP_029008649.1"/>
    </source>
</evidence>
<feature type="signal peptide" evidence="12">
    <location>
        <begin position="1"/>
        <end position="21"/>
    </location>
</feature>
<organism evidence="14 15">
    <name type="scientific">Betta splendens</name>
    <name type="common">Siamese fighting fish</name>
    <dbReference type="NCBI Taxonomy" id="158456"/>
    <lineage>
        <taxon>Eukaryota</taxon>
        <taxon>Metazoa</taxon>
        <taxon>Chordata</taxon>
        <taxon>Craniata</taxon>
        <taxon>Vertebrata</taxon>
        <taxon>Euteleostomi</taxon>
        <taxon>Actinopterygii</taxon>
        <taxon>Neopterygii</taxon>
        <taxon>Teleostei</taxon>
        <taxon>Neoteleostei</taxon>
        <taxon>Acanthomorphata</taxon>
        <taxon>Anabantaria</taxon>
        <taxon>Anabantiformes</taxon>
        <taxon>Anabantoidei</taxon>
        <taxon>Osphronemidae</taxon>
        <taxon>Betta</taxon>
    </lineage>
</organism>
<sequence length="117" mass="12952">MKHCLGLFLLVCCGLLRLGSGLSCYKCADYTGVCENVQPCTDEDACISLSERDGKTVRQCIRYTDCNFSRLAQMFPSFAQFTYRCCTTNLCNSGHAVAKATPPLTLVGLLLCVWSWM</sequence>
<dbReference type="SMART" id="SM00134">
    <property type="entry name" value="LU"/>
    <property type="match status" value="1"/>
</dbReference>
<dbReference type="GO" id="GO:0098552">
    <property type="term" value="C:side of membrane"/>
    <property type="evidence" value="ECO:0007669"/>
    <property type="project" value="UniProtKB-KW"/>
</dbReference>
<dbReference type="CDD" id="cd23554">
    <property type="entry name" value="TFP_LU_ECD_CD59"/>
    <property type="match status" value="1"/>
</dbReference>
<dbReference type="CTD" id="333883"/>
<dbReference type="InterPro" id="IPR045860">
    <property type="entry name" value="Snake_toxin-like_sf"/>
</dbReference>
<name>A0A6P7MS98_BETSP</name>
<evidence type="ECO:0000256" key="2">
    <source>
        <dbReference type="ARBA" id="ARBA00011481"/>
    </source>
</evidence>
<dbReference type="Proteomes" id="UP000515150">
    <property type="component" value="Chromosome 6"/>
</dbReference>
<feature type="domain" description="UPAR/Ly6" evidence="13">
    <location>
        <begin position="22"/>
        <end position="105"/>
    </location>
</feature>
<feature type="chain" id="PRO_5044651721" description="MAC-inhibitory protein" evidence="12">
    <location>
        <begin position="22"/>
        <end position="117"/>
    </location>
</feature>
<evidence type="ECO:0000259" key="13">
    <source>
        <dbReference type="SMART" id="SM00134"/>
    </source>
</evidence>
<comment type="subunit">
    <text evidence="2">Interacts with T-cell surface antigen CD2.</text>
</comment>
<dbReference type="SUPFAM" id="SSF57302">
    <property type="entry name" value="Snake toxin-like"/>
    <property type="match status" value="1"/>
</dbReference>
<evidence type="ECO:0000256" key="4">
    <source>
        <dbReference type="ARBA" id="ARBA00022729"/>
    </source>
</evidence>
<gene>
    <name evidence="15 16" type="primary">cd59</name>
</gene>
<protein>
    <recommendedName>
        <fullName evidence="10">MAC-inhibitory protein</fullName>
    </recommendedName>
    <alternativeName>
        <fullName evidence="11">Membrane attack complex inhibition factor</fullName>
    </alternativeName>
    <alternativeName>
        <fullName evidence="9">Protectin</fullName>
    </alternativeName>
</protein>
<evidence type="ECO:0000256" key="8">
    <source>
        <dbReference type="ARBA" id="ARBA00023288"/>
    </source>
</evidence>
<dbReference type="InParanoid" id="A0A6P7MS98"/>
<dbReference type="KEGG" id="bspl:114856923"/>
<keyword evidence="4 12" id="KW-0732">Signal</keyword>
<dbReference type="RefSeq" id="XP_055365353.1">
    <property type="nucleotide sequence ID" value="XM_055509378.1"/>
</dbReference>
<evidence type="ECO:0000256" key="11">
    <source>
        <dbReference type="ARBA" id="ARBA00031867"/>
    </source>
</evidence>
<dbReference type="OrthoDB" id="10011411at2759"/>
<dbReference type="RefSeq" id="XP_029008649.1">
    <property type="nucleotide sequence ID" value="XM_029152816.3"/>
</dbReference>
<accession>A0A6P7MS98</accession>
<keyword evidence="7" id="KW-0325">Glycoprotein</keyword>